<keyword evidence="6" id="KW-1185">Reference proteome</keyword>
<protein>
    <submittedName>
        <fullName evidence="5">EF-hand domain pair</fullName>
    </submittedName>
</protein>
<feature type="domain" description="EF-hand" evidence="4">
    <location>
        <begin position="124"/>
        <end position="159"/>
    </location>
</feature>
<dbReference type="InterPro" id="IPR018247">
    <property type="entry name" value="EF_Hand_1_Ca_BS"/>
</dbReference>
<gene>
    <name evidence="5" type="ORF">CTI12_AA495120</name>
</gene>
<dbReference type="PANTHER" id="PTHR10891">
    <property type="entry name" value="EF-HAND CALCIUM-BINDING DOMAIN CONTAINING PROTEIN"/>
    <property type="match status" value="1"/>
</dbReference>
<dbReference type="EMBL" id="PKPP01009572">
    <property type="protein sequence ID" value="PWA47961.1"/>
    <property type="molecule type" value="Genomic_DNA"/>
</dbReference>
<proteinExistence type="predicted"/>
<evidence type="ECO:0000259" key="4">
    <source>
        <dbReference type="PROSITE" id="PS50222"/>
    </source>
</evidence>
<dbReference type="InterPro" id="IPR011992">
    <property type="entry name" value="EF-hand-dom_pair"/>
</dbReference>
<dbReference type="CDD" id="cd00051">
    <property type="entry name" value="EFh"/>
    <property type="match status" value="1"/>
</dbReference>
<dbReference type="Proteomes" id="UP000245207">
    <property type="component" value="Unassembled WGS sequence"/>
</dbReference>
<name>A0A2U1LG44_ARTAN</name>
<dbReference type="OrthoDB" id="26525at2759"/>
<evidence type="ECO:0000256" key="1">
    <source>
        <dbReference type="ARBA" id="ARBA00022723"/>
    </source>
</evidence>
<dbReference type="InterPro" id="IPR039647">
    <property type="entry name" value="EF_hand_pair_protein_CML-like"/>
</dbReference>
<dbReference type="Pfam" id="PF13499">
    <property type="entry name" value="EF-hand_7"/>
    <property type="match status" value="1"/>
</dbReference>
<comment type="caution">
    <text evidence="5">The sequence shown here is derived from an EMBL/GenBank/DDBJ whole genome shotgun (WGS) entry which is preliminary data.</text>
</comment>
<reference evidence="5 6" key="1">
    <citation type="journal article" date="2018" name="Mol. Plant">
        <title>The genome of Artemisia annua provides insight into the evolution of Asteraceae family and artemisinin biosynthesis.</title>
        <authorList>
            <person name="Shen Q."/>
            <person name="Zhang L."/>
            <person name="Liao Z."/>
            <person name="Wang S."/>
            <person name="Yan T."/>
            <person name="Shi P."/>
            <person name="Liu M."/>
            <person name="Fu X."/>
            <person name="Pan Q."/>
            <person name="Wang Y."/>
            <person name="Lv Z."/>
            <person name="Lu X."/>
            <person name="Zhang F."/>
            <person name="Jiang W."/>
            <person name="Ma Y."/>
            <person name="Chen M."/>
            <person name="Hao X."/>
            <person name="Li L."/>
            <person name="Tang Y."/>
            <person name="Lv G."/>
            <person name="Zhou Y."/>
            <person name="Sun X."/>
            <person name="Brodelius P.E."/>
            <person name="Rose J.K.C."/>
            <person name="Tang K."/>
        </authorList>
    </citation>
    <scope>NUCLEOTIDE SEQUENCE [LARGE SCALE GENOMIC DNA]</scope>
    <source>
        <strain evidence="6">cv. Huhao1</strain>
        <tissue evidence="5">Leaf</tissue>
    </source>
</reference>
<dbReference type="AlphaFoldDB" id="A0A2U1LG44"/>
<keyword evidence="3" id="KW-0106">Calcium</keyword>
<sequence>MELTSVATATTTGGILSMEVKYFIILYMFVEWVKLLHDCYFLLARPMWRFISTTENTTCRPTPSTVAQAHGTIQVFHANNGREKSLGVNLEIVFKRLGMFCDHDDKRQIIGSDEILGLFDEDEPSLDEVKEAFSAFDRNKDGFIDAKELQHSLSEMGYIQISESDCRLMIGGYDVDQDDKISFREFLKLMEDCF</sequence>
<feature type="domain" description="EF-hand" evidence="4">
    <location>
        <begin position="161"/>
        <end position="194"/>
    </location>
</feature>
<dbReference type="SMART" id="SM00054">
    <property type="entry name" value="EFh"/>
    <property type="match status" value="2"/>
</dbReference>
<organism evidence="5 6">
    <name type="scientific">Artemisia annua</name>
    <name type="common">Sweet wormwood</name>
    <dbReference type="NCBI Taxonomy" id="35608"/>
    <lineage>
        <taxon>Eukaryota</taxon>
        <taxon>Viridiplantae</taxon>
        <taxon>Streptophyta</taxon>
        <taxon>Embryophyta</taxon>
        <taxon>Tracheophyta</taxon>
        <taxon>Spermatophyta</taxon>
        <taxon>Magnoliopsida</taxon>
        <taxon>eudicotyledons</taxon>
        <taxon>Gunneridae</taxon>
        <taxon>Pentapetalae</taxon>
        <taxon>asterids</taxon>
        <taxon>campanulids</taxon>
        <taxon>Asterales</taxon>
        <taxon>Asteraceae</taxon>
        <taxon>Asteroideae</taxon>
        <taxon>Anthemideae</taxon>
        <taxon>Artemisiinae</taxon>
        <taxon>Artemisia</taxon>
    </lineage>
</organism>
<dbReference type="PROSITE" id="PS00018">
    <property type="entry name" value="EF_HAND_1"/>
    <property type="match status" value="2"/>
</dbReference>
<dbReference type="Gene3D" id="1.10.238.10">
    <property type="entry name" value="EF-hand"/>
    <property type="match status" value="1"/>
</dbReference>
<dbReference type="PROSITE" id="PS50222">
    <property type="entry name" value="EF_HAND_2"/>
    <property type="match status" value="2"/>
</dbReference>
<keyword evidence="2" id="KW-0677">Repeat</keyword>
<dbReference type="SUPFAM" id="SSF47473">
    <property type="entry name" value="EF-hand"/>
    <property type="match status" value="1"/>
</dbReference>
<dbReference type="GO" id="GO:0005509">
    <property type="term" value="F:calcium ion binding"/>
    <property type="evidence" value="ECO:0007669"/>
    <property type="project" value="InterPro"/>
</dbReference>
<evidence type="ECO:0000256" key="2">
    <source>
        <dbReference type="ARBA" id="ARBA00022737"/>
    </source>
</evidence>
<evidence type="ECO:0000313" key="6">
    <source>
        <dbReference type="Proteomes" id="UP000245207"/>
    </source>
</evidence>
<dbReference type="STRING" id="35608.A0A2U1LG44"/>
<accession>A0A2U1LG44</accession>
<keyword evidence="1" id="KW-0479">Metal-binding</keyword>
<evidence type="ECO:0000256" key="3">
    <source>
        <dbReference type="ARBA" id="ARBA00022837"/>
    </source>
</evidence>
<dbReference type="InterPro" id="IPR002048">
    <property type="entry name" value="EF_hand_dom"/>
</dbReference>
<evidence type="ECO:0000313" key="5">
    <source>
        <dbReference type="EMBL" id="PWA47961.1"/>
    </source>
</evidence>